<dbReference type="Pfam" id="PF04794">
    <property type="entry name" value="YdjC"/>
    <property type="match status" value="1"/>
</dbReference>
<name>A0A975MM72_9GAMM</name>
<evidence type="ECO:0000256" key="1">
    <source>
        <dbReference type="ARBA" id="ARBA00001946"/>
    </source>
</evidence>
<accession>A0A975MM72</accession>
<evidence type="ECO:0000313" key="7">
    <source>
        <dbReference type="Proteomes" id="UP000676649"/>
    </source>
</evidence>
<keyword evidence="3" id="KW-0378">Hydrolase</keyword>
<protein>
    <submittedName>
        <fullName evidence="6">ChbG/HpnK family deacetylase</fullName>
    </submittedName>
</protein>
<sequence>MSDQPSIRLIVNADDYGYFPHVSRGIMAAAQSGSITATGIMANAADLPSQLAELTAVPELDLGVHLNLTSGCPLTAALRAKLAPWHGQFPGAYRMSLLIMSGKISLDLVRDEWHAQIQACQSHRLRFLNSHEHIHMLPVLFPLVLELATAYRITHVRLTSADWLWPTSLAGLIRNSLMQFMYLLNRHRLRVSAPLFLGLSQSGKLDIAYLAKIMSSLHPGQTYELMCHPGYQPEPECIQPRLLAYHAWATELAVLQSRDLAQLYQNHRIILSSYPD</sequence>
<dbReference type="GO" id="GO:0046872">
    <property type="term" value="F:metal ion binding"/>
    <property type="evidence" value="ECO:0007669"/>
    <property type="project" value="UniProtKB-KW"/>
</dbReference>
<dbReference type="Gene3D" id="3.20.20.370">
    <property type="entry name" value="Glycoside hydrolase/deacetylase"/>
    <property type="match status" value="1"/>
</dbReference>
<dbReference type="GO" id="GO:0005975">
    <property type="term" value="P:carbohydrate metabolic process"/>
    <property type="evidence" value="ECO:0007669"/>
    <property type="project" value="InterPro"/>
</dbReference>
<dbReference type="InterPro" id="IPR006879">
    <property type="entry name" value="YdjC-like"/>
</dbReference>
<keyword evidence="2" id="KW-0479">Metal-binding</keyword>
<keyword evidence="4" id="KW-0460">Magnesium</keyword>
<proteinExistence type="predicted"/>
<dbReference type="Proteomes" id="UP000676649">
    <property type="component" value="Chromosome"/>
</dbReference>
<dbReference type="PANTHER" id="PTHR31609">
    <property type="entry name" value="YDJC DEACETYLASE FAMILY MEMBER"/>
    <property type="match status" value="1"/>
</dbReference>
<comment type="cofactor">
    <cofactor evidence="1">
        <name>Mg(2+)</name>
        <dbReference type="ChEBI" id="CHEBI:18420"/>
    </cofactor>
</comment>
<dbReference type="PANTHER" id="PTHR31609:SF1">
    <property type="entry name" value="CARBOHYDRATE DEACETYLASE"/>
    <property type="match status" value="1"/>
</dbReference>
<evidence type="ECO:0000256" key="2">
    <source>
        <dbReference type="ARBA" id="ARBA00022723"/>
    </source>
</evidence>
<keyword evidence="7" id="KW-1185">Reference proteome</keyword>
<evidence type="ECO:0000313" key="6">
    <source>
        <dbReference type="EMBL" id="QWF70184.1"/>
    </source>
</evidence>
<evidence type="ECO:0000256" key="3">
    <source>
        <dbReference type="ARBA" id="ARBA00022801"/>
    </source>
</evidence>
<dbReference type="GO" id="GO:0016787">
    <property type="term" value="F:hydrolase activity"/>
    <property type="evidence" value="ECO:0007669"/>
    <property type="project" value="UniProtKB-KW"/>
</dbReference>
<dbReference type="KEGG" id="mpad:KEF85_12625"/>
<organism evidence="6 7">
    <name type="scientific">Methylomonas paludis</name>
    <dbReference type="NCBI Taxonomy" id="1173101"/>
    <lineage>
        <taxon>Bacteria</taxon>
        <taxon>Pseudomonadati</taxon>
        <taxon>Pseudomonadota</taxon>
        <taxon>Gammaproteobacteria</taxon>
        <taxon>Methylococcales</taxon>
        <taxon>Methylococcaceae</taxon>
        <taxon>Methylomonas</taxon>
    </lineage>
</organism>
<dbReference type="RefSeq" id="WP_215581093.1">
    <property type="nucleotide sequence ID" value="NZ_CP073754.1"/>
</dbReference>
<reference evidence="6" key="1">
    <citation type="submission" date="2021-04" db="EMBL/GenBank/DDBJ databases">
        <title>Draft genome sequence data of methanotrophic Methylovulum sp. strain S1L and Methylomonas sp. strain S2AM isolated from boreal lake water columns.</title>
        <authorList>
            <person name="Rissanen A.J."/>
            <person name="Mangayil R."/>
            <person name="Svenning M.M."/>
            <person name="Khanongnuch R."/>
        </authorList>
    </citation>
    <scope>NUCLEOTIDE SEQUENCE</scope>
    <source>
        <strain evidence="6">S2AM</strain>
    </source>
</reference>
<dbReference type="InterPro" id="IPR011330">
    <property type="entry name" value="Glyco_hydro/deAcase_b/a-brl"/>
</dbReference>
<gene>
    <name evidence="6" type="ORF">KEF85_12625</name>
</gene>
<dbReference type="GO" id="GO:0019213">
    <property type="term" value="F:deacetylase activity"/>
    <property type="evidence" value="ECO:0007669"/>
    <property type="project" value="TreeGrafter"/>
</dbReference>
<dbReference type="AlphaFoldDB" id="A0A975MM72"/>
<dbReference type="SUPFAM" id="SSF88713">
    <property type="entry name" value="Glycoside hydrolase/deacetylase"/>
    <property type="match status" value="1"/>
</dbReference>
<keyword evidence="5" id="KW-0119">Carbohydrate metabolism</keyword>
<evidence type="ECO:0000256" key="5">
    <source>
        <dbReference type="ARBA" id="ARBA00023277"/>
    </source>
</evidence>
<dbReference type="EMBL" id="CP073754">
    <property type="protein sequence ID" value="QWF70184.1"/>
    <property type="molecule type" value="Genomic_DNA"/>
</dbReference>
<evidence type="ECO:0000256" key="4">
    <source>
        <dbReference type="ARBA" id="ARBA00022842"/>
    </source>
</evidence>